<accession>A0A0L0FSK0</accession>
<organism evidence="12 13">
    <name type="scientific">Sphaeroforma arctica JP610</name>
    <dbReference type="NCBI Taxonomy" id="667725"/>
    <lineage>
        <taxon>Eukaryota</taxon>
        <taxon>Ichthyosporea</taxon>
        <taxon>Ichthyophonida</taxon>
        <taxon>Sphaeroforma</taxon>
    </lineage>
</organism>
<dbReference type="GO" id="GO:0007095">
    <property type="term" value="P:mitotic G2 DNA damage checkpoint signaling"/>
    <property type="evidence" value="ECO:0007669"/>
    <property type="project" value="TreeGrafter"/>
</dbReference>
<dbReference type="PROSITE" id="PS00107">
    <property type="entry name" value="PROTEIN_KINASE_ATP"/>
    <property type="match status" value="1"/>
</dbReference>
<sequence length="279" mass="31639">MMTATPKQVSKPVSKVASNHNQFEGLELFDTLGEGTYAKVKLGITSNGDKYAVKVVNIRHKNLQPSEVVPTAGTPQQIFDMVKKEICIHKNMKHKHIIQFHAYKQIESKIYLLLEYAAGGELFDKIEPDCGVDEDLAHVYFKQLISSVEYLHAMGVAHRDIKPENILLDDHNNFKISDFGLSTVFRNKGKERLLQRRCGTFPYIAPEVYNELEYKAQPADIWSCGVVLITLLAGCLPWDEPSEQCSDFRNWRLGSVNMENQYPWSNMSVSARGMTDIAI</sequence>
<dbReference type="RefSeq" id="XP_014153652.1">
    <property type="nucleotide sequence ID" value="XM_014298177.1"/>
</dbReference>
<dbReference type="FunFam" id="1.10.510.10:FF:000571">
    <property type="entry name" value="Maternal embryonic leucine zipper kinase"/>
    <property type="match status" value="1"/>
</dbReference>
<dbReference type="PIRSF" id="PIRSF000654">
    <property type="entry name" value="Integrin-linked_kinase"/>
    <property type="match status" value="1"/>
</dbReference>
<dbReference type="GO" id="GO:0005524">
    <property type="term" value="F:ATP binding"/>
    <property type="evidence" value="ECO:0007669"/>
    <property type="project" value="UniProtKB-UniRule"/>
</dbReference>
<keyword evidence="2 10" id="KW-0723">Serine/threonine-protein kinase</keyword>
<dbReference type="OrthoDB" id="539158at2759"/>
<dbReference type="STRING" id="667725.A0A0L0FSK0"/>
<dbReference type="InterPro" id="IPR008271">
    <property type="entry name" value="Ser/Thr_kinase_AS"/>
</dbReference>
<protein>
    <recommendedName>
        <fullName evidence="1">non-specific serine/threonine protein kinase</fullName>
        <ecNumber evidence="1">2.7.11.1</ecNumber>
    </recommendedName>
</protein>
<dbReference type="InterPro" id="IPR000719">
    <property type="entry name" value="Prot_kinase_dom"/>
</dbReference>
<keyword evidence="13" id="KW-1185">Reference proteome</keyword>
<dbReference type="PROSITE" id="PS00108">
    <property type="entry name" value="PROTEIN_KINASE_ST"/>
    <property type="match status" value="1"/>
</dbReference>
<dbReference type="Gene3D" id="1.10.510.10">
    <property type="entry name" value="Transferase(Phosphotransferase) domain 1"/>
    <property type="match status" value="1"/>
</dbReference>
<dbReference type="InterPro" id="IPR017441">
    <property type="entry name" value="Protein_kinase_ATP_BS"/>
</dbReference>
<feature type="binding site" evidence="9">
    <location>
        <position position="54"/>
    </location>
    <ligand>
        <name>ATP</name>
        <dbReference type="ChEBI" id="CHEBI:30616"/>
    </ligand>
</feature>
<dbReference type="PROSITE" id="PS50011">
    <property type="entry name" value="PROTEIN_KINASE_DOM"/>
    <property type="match status" value="1"/>
</dbReference>
<dbReference type="PANTHER" id="PTHR43895:SF32">
    <property type="entry name" value="SERINE_THREONINE-PROTEIN KINASE CHK1"/>
    <property type="match status" value="1"/>
</dbReference>
<comment type="catalytic activity">
    <reaction evidence="8">
        <text>L-seryl-[protein] + ATP = O-phospho-L-seryl-[protein] + ADP + H(+)</text>
        <dbReference type="Rhea" id="RHEA:17989"/>
        <dbReference type="Rhea" id="RHEA-COMP:9863"/>
        <dbReference type="Rhea" id="RHEA-COMP:11604"/>
        <dbReference type="ChEBI" id="CHEBI:15378"/>
        <dbReference type="ChEBI" id="CHEBI:29999"/>
        <dbReference type="ChEBI" id="CHEBI:30616"/>
        <dbReference type="ChEBI" id="CHEBI:83421"/>
        <dbReference type="ChEBI" id="CHEBI:456216"/>
        <dbReference type="EC" id="2.7.11.1"/>
    </reaction>
</comment>
<dbReference type="Pfam" id="PF00069">
    <property type="entry name" value="Pkinase"/>
    <property type="match status" value="1"/>
</dbReference>
<dbReference type="GO" id="GO:0005737">
    <property type="term" value="C:cytoplasm"/>
    <property type="evidence" value="ECO:0007669"/>
    <property type="project" value="TreeGrafter"/>
</dbReference>
<dbReference type="AlphaFoldDB" id="A0A0L0FSK0"/>
<evidence type="ECO:0000256" key="5">
    <source>
        <dbReference type="ARBA" id="ARBA00022777"/>
    </source>
</evidence>
<evidence type="ECO:0000256" key="9">
    <source>
        <dbReference type="PROSITE-ProRule" id="PRU10141"/>
    </source>
</evidence>
<dbReference type="GO" id="GO:0005634">
    <property type="term" value="C:nucleus"/>
    <property type="evidence" value="ECO:0007669"/>
    <property type="project" value="TreeGrafter"/>
</dbReference>
<comment type="similarity">
    <text evidence="10">Belongs to the protein kinase superfamily.</text>
</comment>
<keyword evidence="6 9" id="KW-0067">ATP-binding</keyword>
<evidence type="ECO:0000256" key="7">
    <source>
        <dbReference type="ARBA" id="ARBA00047899"/>
    </source>
</evidence>
<evidence type="ECO:0000259" key="11">
    <source>
        <dbReference type="PROSITE" id="PS50011"/>
    </source>
</evidence>
<proteinExistence type="inferred from homology"/>
<dbReference type="GeneID" id="25908366"/>
<evidence type="ECO:0000313" key="12">
    <source>
        <dbReference type="EMBL" id="KNC79750.1"/>
    </source>
</evidence>
<evidence type="ECO:0000256" key="8">
    <source>
        <dbReference type="ARBA" id="ARBA00048679"/>
    </source>
</evidence>
<evidence type="ECO:0000313" key="13">
    <source>
        <dbReference type="Proteomes" id="UP000054560"/>
    </source>
</evidence>
<evidence type="ECO:0000256" key="6">
    <source>
        <dbReference type="ARBA" id="ARBA00022840"/>
    </source>
</evidence>
<dbReference type="SMART" id="SM00220">
    <property type="entry name" value="S_TKc"/>
    <property type="match status" value="1"/>
</dbReference>
<keyword evidence="5 12" id="KW-0418">Kinase</keyword>
<reference evidence="12 13" key="1">
    <citation type="submission" date="2011-02" db="EMBL/GenBank/DDBJ databases">
        <title>The Genome Sequence of Sphaeroforma arctica JP610.</title>
        <authorList>
            <consortium name="The Broad Institute Genome Sequencing Platform"/>
            <person name="Russ C."/>
            <person name="Cuomo C."/>
            <person name="Young S.K."/>
            <person name="Zeng Q."/>
            <person name="Gargeya S."/>
            <person name="Alvarado L."/>
            <person name="Berlin A."/>
            <person name="Chapman S.B."/>
            <person name="Chen Z."/>
            <person name="Freedman E."/>
            <person name="Gellesch M."/>
            <person name="Goldberg J."/>
            <person name="Griggs A."/>
            <person name="Gujja S."/>
            <person name="Heilman E."/>
            <person name="Heiman D."/>
            <person name="Howarth C."/>
            <person name="Mehta T."/>
            <person name="Neiman D."/>
            <person name="Pearson M."/>
            <person name="Roberts A."/>
            <person name="Saif S."/>
            <person name="Shea T."/>
            <person name="Shenoy N."/>
            <person name="Sisk P."/>
            <person name="Stolte C."/>
            <person name="Sykes S."/>
            <person name="White J."/>
            <person name="Yandava C."/>
            <person name="Burger G."/>
            <person name="Gray M.W."/>
            <person name="Holland P.W.H."/>
            <person name="King N."/>
            <person name="Lang F.B.F."/>
            <person name="Roger A.J."/>
            <person name="Ruiz-Trillo I."/>
            <person name="Haas B."/>
            <person name="Nusbaum C."/>
            <person name="Birren B."/>
        </authorList>
    </citation>
    <scope>NUCLEOTIDE SEQUENCE [LARGE SCALE GENOMIC DNA]</scope>
    <source>
        <strain evidence="12 13">JP610</strain>
    </source>
</reference>
<dbReference type="EMBL" id="KQ242251">
    <property type="protein sequence ID" value="KNC79750.1"/>
    <property type="molecule type" value="Genomic_DNA"/>
</dbReference>
<dbReference type="GO" id="GO:0004674">
    <property type="term" value="F:protein serine/threonine kinase activity"/>
    <property type="evidence" value="ECO:0007669"/>
    <property type="project" value="UniProtKB-KW"/>
</dbReference>
<dbReference type="PANTHER" id="PTHR43895">
    <property type="entry name" value="CALCIUM/CALMODULIN-DEPENDENT PROTEIN KINASE KINASE-RELATED"/>
    <property type="match status" value="1"/>
</dbReference>
<dbReference type="SUPFAM" id="SSF56112">
    <property type="entry name" value="Protein kinase-like (PK-like)"/>
    <property type="match status" value="1"/>
</dbReference>
<evidence type="ECO:0000256" key="3">
    <source>
        <dbReference type="ARBA" id="ARBA00022679"/>
    </source>
</evidence>
<feature type="domain" description="Protein kinase" evidence="11">
    <location>
        <begin position="26"/>
        <end position="279"/>
    </location>
</feature>
<evidence type="ECO:0000256" key="4">
    <source>
        <dbReference type="ARBA" id="ARBA00022741"/>
    </source>
</evidence>
<keyword evidence="4 9" id="KW-0547">Nucleotide-binding</keyword>
<dbReference type="Proteomes" id="UP000054560">
    <property type="component" value="Unassembled WGS sequence"/>
</dbReference>
<keyword evidence="3" id="KW-0808">Transferase</keyword>
<comment type="catalytic activity">
    <reaction evidence="7">
        <text>L-threonyl-[protein] + ATP = O-phospho-L-threonyl-[protein] + ADP + H(+)</text>
        <dbReference type="Rhea" id="RHEA:46608"/>
        <dbReference type="Rhea" id="RHEA-COMP:11060"/>
        <dbReference type="Rhea" id="RHEA-COMP:11605"/>
        <dbReference type="ChEBI" id="CHEBI:15378"/>
        <dbReference type="ChEBI" id="CHEBI:30013"/>
        <dbReference type="ChEBI" id="CHEBI:30616"/>
        <dbReference type="ChEBI" id="CHEBI:61977"/>
        <dbReference type="ChEBI" id="CHEBI:456216"/>
        <dbReference type="EC" id="2.7.11.1"/>
    </reaction>
</comment>
<name>A0A0L0FSK0_9EUKA</name>
<evidence type="ECO:0000256" key="10">
    <source>
        <dbReference type="RuleBase" id="RU000304"/>
    </source>
</evidence>
<evidence type="ECO:0000256" key="2">
    <source>
        <dbReference type="ARBA" id="ARBA00022527"/>
    </source>
</evidence>
<dbReference type="eggNOG" id="KOG0590">
    <property type="taxonomic scope" value="Eukaryota"/>
</dbReference>
<dbReference type="EC" id="2.7.11.1" evidence="1"/>
<dbReference type="GO" id="GO:0035861">
    <property type="term" value="C:site of double-strand break"/>
    <property type="evidence" value="ECO:0007669"/>
    <property type="project" value="TreeGrafter"/>
</dbReference>
<evidence type="ECO:0000256" key="1">
    <source>
        <dbReference type="ARBA" id="ARBA00012513"/>
    </source>
</evidence>
<gene>
    <name evidence="12" type="ORF">SARC_07862</name>
</gene>
<dbReference type="InterPro" id="IPR011009">
    <property type="entry name" value="Kinase-like_dom_sf"/>
</dbReference>